<evidence type="ECO:0000313" key="3">
    <source>
        <dbReference type="Proteomes" id="UP000077852"/>
    </source>
</evidence>
<evidence type="ECO:0000256" key="1">
    <source>
        <dbReference type="SAM" id="SignalP"/>
    </source>
</evidence>
<accession>A0AA91IB29</accession>
<gene>
    <name evidence="2" type="ORF">A3K87_15200</name>
</gene>
<feature type="chain" id="PRO_5041740046" description="BON domain-containing protein" evidence="1">
    <location>
        <begin position="21"/>
        <end position="154"/>
    </location>
</feature>
<dbReference type="Proteomes" id="UP000077852">
    <property type="component" value="Unassembled WGS sequence"/>
</dbReference>
<dbReference type="AlphaFoldDB" id="A0AA91IB29"/>
<sequence>MHGVVALAACLMAVVSVVLAAWLPATEKAARAGDAASAPLLEIRWHGGGIVLQGAVRDSATQHALAQAAAERLGGETDQVTDWLDITPTGLVVADPAALARLIRLGQEGWHLQRQPAEARLAVQSLADTRSAQALSLLQSAFGPGVSARLVQLP</sequence>
<feature type="signal peptide" evidence="1">
    <location>
        <begin position="1"/>
        <end position="20"/>
    </location>
</feature>
<comment type="caution">
    <text evidence="2">The sequence shown here is derived from an EMBL/GenBank/DDBJ whole genome shotgun (WGS) entry which is preliminary data.</text>
</comment>
<organism evidence="2 3">
    <name type="scientific">Variovorax paradoxus</name>
    <dbReference type="NCBI Taxonomy" id="34073"/>
    <lineage>
        <taxon>Bacteria</taxon>
        <taxon>Pseudomonadati</taxon>
        <taxon>Pseudomonadota</taxon>
        <taxon>Betaproteobacteria</taxon>
        <taxon>Burkholderiales</taxon>
        <taxon>Comamonadaceae</taxon>
        <taxon>Variovorax</taxon>
    </lineage>
</organism>
<keyword evidence="1" id="KW-0732">Signal</keyword>
<reference evidence="2 3" key="1">
    <citation type="submission" date="2016-03" db="EMBL/GenBank/DDBJ databases">
        <title>Genome sequence of Variovorax paradoxus KB5.</title>
        <authorList>
            <person name="Jeong H."/>
            <person name="Hong C.E."/>
            <person name="Jo S.H."/>
            <person name="Park J.M."/>
        </authorList>
    </citation>
    <scope>NUCLEOTIDE SEQUENCE [LARGE SCALE GENOMIC DNA]</scope>
    <source>
        <strain evidence="2 3">KB5</strain>
    </source>
</reference>
<protein>
    <recommendedName>
        <fullName evidence="4">BON domain-containing protein</fullName>
    </recommendedName>
</protein>
<evidence type="ECO:0008006" key="4">
    <source>
        <dbReference type="Google" id="ProtNLM"/>
    </source>
</evidence>
<evidence type="ECO:0000313" key="2">
    <source>
        <dbReference type="EMBL" id="OAK64015.1"/>
    </source>
</evidence>
<proteinExistence type="predicted"/>
<name>A0AA91IB29_VARPD</name>
<dbReference type="EMBL" id="LVHG01000041">
    <property type="protein sequence ID" value="OAK64015.1"/>
    <property type="molecule type" value="Genomic_DNA"/>
</dbReference>